<dbReference type="InterPro" id="IPR018114">
    <property type="entry name" value="TRYPSIN_HIS"/>
</dbReference>
<keyword evidence="3 10" id="KW-0732">Signal</keyword>
<dbReference type="CDD" id="cd21112">
    <property type="entry name" value="alphaLP-like"/>
    <property type="match status" value="1"/>
</dbReference>
<dbReference type="InterPro" id="IPR009003">
    <property type="entry name" value="Peptidase_S1_PA"/>
</dbReference>
<sequence length="379" mass="38128">MNRSKVARLFGIAVLATGTAVALAVPATAAPASSAPSVDPQVLSAMQRDLHLTADQAMARITMEQHASATEQTLRTQLGSAFGGAYIEGTSLIVGVTDAAQAAKVTAAGATPKVVHNSEAQLNAAKSALDAAKAPANVAGWYVDTTTNSVVVETTSAPTAATNAFLAKAQGVTVRTVHGTKARPLYNVRGGDAWYGSNFRCSVGFSARSSSGAKYMLTAGHCTAGGGTAYGYNQVTMGSMSGSVFGSTGDFGRVSVTSSSWTLTGLVNHYGGSDVHVTGSSEAATGSSVCRSGSTTGWHCGTIQAKNQTVTYSGGPTVTGLTRTNACAEPGDSGGSWVTGSQAQGFTSGGSGNCSSGGTTFFQPVNEALSYWGLSLVTG</sequence>
<evidence type="ECO:0000259" key="11">
    <source>
        <dbReference type="Pfam" id="PF02983"/>
    </source>
</evidence>
<dbReference type="PROSITE" id="PS00134">
    <property type="entry name" value="TRYPSIN_HIS"/>
    <property type="match status" value="1"/>
</dbReference>
<dbReference type="RefSeq" id="WP_133847504.1">
    <property type="nucleotide sequence ID" value="NZ_SNXZ01000001.1"/>
</dbReference>
<evidence type="ECO:0000256" key="5">
    <source>
        <dbReference type="ARBA" id="ARBA00022825"/>
    </source>
</evidence>
<dbReference type="AlphaFoldDB" id="A0A4R6SKM9"/>
<keyword evidence="4" id="KW-0378">Hydrolase</keyword>
<dbReference type="EMBL" id="SNXZ01000001">
    <property type="protein sequence ID" value="TDQ04629.1"/>
    <property type="molecule type" value="Genomic_DNA"/>
</dbReference>
<keyword evidence="5" id="KW-0720">Serine protease</keyword>
<feature type="domain" description="Peptidase S1A alpha-lytic prodomain" evidence="11">
    <location>
        <begin position="117"/>
        <end position="170"/>
    </location>
</feature>
<evidence type="ECO:0000256" key="8">
    <source>
        <dbReference type="PIRSR" id="PIRSR001134-1"/>
    </source>
</evidence>
<evidence type="ECO:0000256" key="6">
    <source>
        <dbReference type="ARBA" id="ARBA00023145"/>
    </source>
</evidence>
<dbReference type="OrthoDB" id="8781117at2"/>
<gene>
    <name evidence="12" type="ORF">EV186_101583</name>
</gene>
<dbReference type="Gene3D" id="3.30.300.50">
    <property type="match status" value="2"/>
</dbReference>
<feature type="active site" description="Charge relay system" evidence="8">
    <location>
        <position position="221"/>
    </location>
</feature>
<feature type="chain" id="PRO_5020386084" evidence="10">
    <location>
        <begin position="30"/>
        <end position="379"/>
    </location>
</feature>
<evidence type="ECO:0000256" key="4">
    <source>
        <dbReference type="ARBA" id="ARBA00022801"/>
    </source>
</evidence>
<comment type="similarity">
    <text evidence="1">Belongs to the peptidase S1 family.</text>
</comment>
<reference evidence="12 13" key="1">
    <citation type="submission" date="2019-03" db="EMBL/GenBank/DDBJ databases">
        <title>Genomic Encyclopedia of Type Strains, Phase IV (KMG-IV): sequencing the most valuable type-strain genomes for metagenomic binning, comparative biology and taxonomic classification.</title>
        <authorList>
            <person name="Goeker M."/>
        </authorList>
    </citation>
    <scope>NUCLEOTIDE SEQUENCE [LARGE SCALE GENOMIC DNA]</scope>
    <source>
        <strain evidence="12 13">DSM 45361</strain>
    </source>
</reference>
<evidence type="ECO:0000313" key="13">
    <source>
        <dbReference type="Proteomes" id="UP000295444"/>
    </source>
</evidence>
<keyword evidence="6" id="KW-0865">Zymogen</keyword>
<feature type="disulfide bond" evidence="9">
    <location>
        <begin position="201"/>
        <end position="222"/>
    </location>
</feature>
<feature type="active site" description="Charge relay system" evidence="8">
    <location>
        <position position="250"/>
    </location>
</feature>
<dbReference type="SUPFAM" id="SSF50494">
    <property type="entry name" value="Trypsin-like serine proteases"/>
    <property type="match status" value="1"/>
</dbReference>
<dbReference type="GO" id="GO:0006508">
    <property type="term" value="P:proteolysis"/>
    <property type="evidence" value="ECO:0007669"/>
    <property type="project" value="UniProtKB-KW"/>
</dbReference>
<proteinExistence type="inferred from homology"/>
<evidence type="ECO:0000256" key="7">
    <source>
        <dbReference type="ARBA" id="ARBA00023157"/>
    </source>
</evidence>
<dbReference type="InterPro" id="IPR004236">
    <property type="entry name" value="Pept_S1_alpha_lytic"/>
</dbReference>
<feature type="disulfide bond" evidence="9">
    <location>
        <begin position="290"/>
        <end position="300"/>
    </location>
</feature>
<dbReference type="InterPro" id="IPR033116">
    <property type="entry name" value="TRYPSIN_SER"/>
</dbReference>
<protein>
    <submittedName>
        <fullName evidence="12">Streptogrisin C</fullName>
    </submittedName>
</protein>
<feature type="disulfide bond" evidence="9">
    <location>
        <begin position="327"/>
        <end position="354"/>
    </location>
</feature>
<evidence type="ECO:0000313" key="12">
    <source>
        <dbReference type="EMBL" id="TDQ04629.1"/>
    </source>
</evidence>
<comment type="caution">
    <text evidence="12">The sequence shown here is derived from an EMBL/GenBank/DDBJ whole genome shotgun (WGS) entry which is preliminary data.</text>
</comment>
<dbReference type="Pfam" id="PF02983">
    <property type="entry name" value="Pro_Al_protease"/>
    <property type="match status" value="1"/>
</dbReference>
<evidence type="ECO:0000256" key="2">
    <source>
        <dbReference type="ARBA" id="ARBA00022670"/>
    </source>
</evidence>
<organism evidence="12 13">
    <name type="scientific">Labedaea rhizosphaerae</name>
    <dbReference type="NCBI Taxonomy" id="598644"/>
    <lineage>
        <taxon>Bacteria</taxon>
        <taxon>Bacillati</taxon>
        <taxon>Actinomycetota</taxon>
        <taxon>Actinomycetes</taxon>
        <taxon>Pseudonocardiales</taxon>
        <taxon>Pseudonocardiaceae</taxon>
        <taxon>Labedaea</taxon>
    </lineage>
</organism>
<keyword evidence="7 9" id="KW-1015">Disulfide bond</keyword>
<dbReference type="InterPro" id="IPR035070">
    <property type="entry name" value="Streptogrisin_prodomain"/>
</dbReference>
<evidence type="ECO:0000256" key="10">
    <source>
        <dbReference type="SAM" id="SignalP"/>
    </source>
</evidence>
<feature type="signal peptide" evidence="10">
    <location>
        <begin position="1"/>
        <end position="29"/>
    </location>
</feature>
<dbReference type="PROSITE" id="PS00135">
    <property type="entry name" value="TRYPSIN_SER"/>
    <property type="match status" value="1"/>
</dbReference>
<dbReference type="GO" id="GO:0005576">
    <property type="term" value="C:extracellular region"/>
    <property type="evidence" value="ECO:0007669"/>
    <property type="project" value="InterPro"/>
</dbReference>
<accession>A0A4R6SKM9</accession>
<feature type="active site" description="Charge relay system" evidence="8">
    <location>
        <position position="333"/>
    </location>
</feature>
<dbReference type="PIRSF" id="PIRSF001134">
    <property type="entry name" value="Streptogrisin"/>
    <property type="match status" value="1"/>
</dbReference>
<evidence type="ECO:0000256" key="9">
    <source>
        <dbReference type="PIRSR" id="PIRSR001134-2"/>
    </source>
</evidence>
<dbReference type="PRINTS" id="PR00861">
    <property type="entry name" value="ALYTICPTASE"/>
</dbReference>
<dbReference type="GO" id="GO:0004252">
    <property type="term" value="F:serine-type endopeptidase activity"/>
    <property type="evidence" value="ECO:0007669"/>
    <property type="project" value="InterPro"/>
</dbReference>
<keyword evidence="2" id="KW-0645">Protease</keyword>
<name>A0A4R6SKM9_LABRH</name>
<dbReference type="Proteomes" id="UP000295444">
    <property type="component" value="Unassembled WGS sequence"/>
</dbReference>
<dbReference type="InterPro" id="IPR001316">
    <property type="entry name" value="Pept_S1A_streptogrisin"/>
</dbReference>
<evidence type="ECO:0000256" key="1">
    <source>
        <dbReference type="ARBA" id="ARBA00007664"/>
    </source>
</evidence>
<keyword evidence="13" id="KW-1185">Reference proteome</keyword>
<dbReference type="InterPro" id="IPR043504">
    <property type="entry name" value="Peptidase_S1_PA_chymotrypsin"/>
</dbReference>
<dbReference type="Gene3D" id="2.40.10.10">
    <property type="entry name" value="Trypsin-like serine proteases"/>
    <property type="match status" value="2"/>
</dbReference>
<evidence type="ECO:0000256" key="3">
    <source>
        <dbReference type="ARBA" id="ARBA00022729"/>
    </source>
</evidence>